<dbReference type="EC" id="2.7.7.7" evidence="13"/>
<dbReference type="InterPro" id="IPR022880">
    <property type="entry name" value="DNApol_IV"/>
</dbReference>
<evidence type="ECO:0000256" key="5">
    <source>
        <dbReference type="ARBA" id="ARBA00022705"/>
    </source>
</evidence>
<reference evidence="15 16" key="1">
    <citation type="submission" date="2020-01" db="EMBL/GenBank/DDBJ databases">
        <title>Complete and circular genome sequences of six lactobacillus isolates from horses.</title>
        <authorList>
            <person name="Hassan H.M."/>
        </authorList>
    </citation>
    <scope>NUCLEOTIDE SEQUENCE [LARGE SCALE GENOMIC DNA]</scope>
    <source>
        <strain evidence="15 16">1A</strain>
    </source>
</reference>
<dbReference type="GO" id="GO:0005829">
    <property type="term" value="C:cytosol"/>
    <property type="evidence" value="ECO:0007669"/>
    <property type="project" value="TreeGrafter"/>
</dbReference>
<feature type="site" description="Substrate discrimination" evidence="13">
    <location>
        <position position="15"/>
    </location>
</feature>
<evidence type="ECO:0000256" key="4">
    <source>
        <dbReference type="ARBA" id="ARBA00022695"/>
    </source>
</evidence>
<evidence type="ECO:0000256" key="3">
    <source>
        <dbReference type="ARBA" id="ARBA00022679"/>
    </source>
</evidence>
<dbReference type="PROSITE" id="PS50173">
    <property type="entry name" value="UMUC"/>
    <property type="match status" value="1"/>
</dbReference>
<dbReference type="PANTHER" id="PTHR11076:SF33">
    <property type="entry name" value="DNA POLYMERASE KAPPA"/>
    <property type="match status" value="1"/>
</dbReference>
<keyword evidence="2 13" id="KW-0515">Mutator protein</keyword>
<dbReference type="SUPFAM" id="SSF56672">
    <property type="entry name" value="DNA/RNA polymerases"/>
    <property type="match status" value="1"/>
</dbReference>
<feature type="domain" description="UmuC" evidence="14">
    <location>
        <begin position="6"/>
        <end position="190"/>
    </location>
</feature>
<keyword evidence="3 13" id="KW-0808">Transferase</keyword>
<comment type="similarity">
    <text evidence="1 13">Belongs to the DNA polymerase type-Y family.</text>
</comment>
<evidence type="ECO:0000256" key="8">
    <source>
        <dbReference type="ARBA" id="ARBA00022842"/>
    </source>
</evidence>
<name>A0A7H9EK68_9LACO</name>
<protein>
    <recommendedName>
        <fullName evidence="13">DNA polymerase IV</fullName>
        <shortName evidence="13">Pol IV</shortName>
        <ecNumber evidence="13">2.7.7.7</ecNumber>
    </recommendedName>
</protein>
<evidence type="ECO:0000256" key="9">
    <source>
        <dbReference type="ARBA" id="ARBA00022932"/>
    </source>
</evidence>
<comment type="function">
    <text evidence="13">Poorly processive, error-prone DNA polymerase involved in untargeted mutagenesis. Copies undamaged DNA at stalled replication forks, which arise in vivo from mismatched or misaligned primer ends. These misaligned primers can be extended by PolIV. Exhibits no 3'-5' exonuclease (proofreading) activity. May be involved in translesional synthesis, in conjunction with the beta clamp from PolIII.</text>
</comment>
<dbReference type="GO" id="GO:0003887">
    <property type="term" value="F:DNA-directed DNA polymerase activity"/>
    <property type="evidence" value="ECO:0007669"/>
    <property type="project" value="UniProtKB-UniRule"/>
</dbReference>
<feature type="active site" evidence="13">
    <location>
        <position position="109"/>
    </location>
</feature>
<dbReference type="FunFam" id="3.30.1490.100:FF:000004">
    <property type="entry name" value="DNA polymerase IV"/>
    <property type="match status" value="1"/>
</dbReference>
<dbReference type="InterPro" id="IPR036775">
    <property type="entry name" value="DNA_pol_Y-fam_lit_finger_sf"/>
</dbReference>
<keyword evidence="6 13" id="KW-0479">Metal-binding</keyword>
<dbReference type="Proteomes" id="UP000510886">
    <property type="component" value="Chromosome"/>
</dbReference>
<dbReference type="InterPro" id="IPR017961">
    <property type="entry name" value="DNA_pol_Y-fam_little_finger"/>
</dbReference>
<dbReference type="GO" id="GO:0000287">
    <property type="term" value="F:magnesium ion binding"/>
    <property type="evidence" value="ECO:0007669"/>
    <property type="project" value="UniProtKB-UniRule"/>
</dbReference>
<proteinExistence type="inferred from homology"/>
<comment type="catalytic activity">
    <reaction evidence="12 13">
        <text>DNA(n) + a 2'-deoxyribonucleoside 5'-triphosphate = DNA(n+1) + diphosphate</text>
        <dbReference type="Rhea" id="RHEA:22508"/>
        <dbReference type="Rhea" id="RHEA-COMP:17339"/>
        <dbReference type="Rhea" id="RHEA-COMP:17340"/>
        <dbReference type="ChEBI" id="CHEBI:33019"/>
        <dbReference type="ChEBI" id="CHEBI:61560"/>
        <dbReference type="ChEBI" id="CHEBI:173112"/>
        <dbReference type="EC" id="2.7.7.7"/>
    </reaction>
</comment>
<keyword evidence="9 13" id="KW-0239">DNA-directed DNA polymerase</keyword>
<sequence>MEERKIIHVDMDAFYAAVEMRDHPEWRNLPLVVGRNPRQTGGRGVVATANYHARRYGIHSAMSTQKAWELCPHAVFKQPDFAKYKQVSQQIHTIFHEYTDIVEYVAFDEAYLDVTQNKKQLESAVAVAAAIRNDIKQVTGLNCSLGISYNKFMAKLASDYCKPAGNTVIDATDALAFLFPLPIAAFRGVGKKTLPKMLALNIQNGADLYQWKQADLIKEFGKFGYVLYERARGIDRRPVAATAQRKSVSSERTFDQPLTTRIEVTTELTKLAQRVTRELARHHLHGKTIVLKVRNSDYETFTKRITLADYGATEVGELVEEGQKLFDAIQATVIDVRLLGIGVTTLESIDYKDINLDLKL</sequence>
<keyword evidence="7 13" id="KW-0227">DNA damage</keyword>
<dbReference type="GO" id="GO:0003684">
    <property type="term" value="F:damaged DNA binding"/>
    <property type="evidence" value="ECO:0007669"/>
    <property type="project" value="InterPro"/>
</dbReference>
<feature type="binding site" evidence="13">
    <location>
        <position position="10"/>
    </location>
    <ligand>
        <name>Mg(2+)</name>
        <dbReference type="ChEBI" id="CHEBI:18420"/>
    </ligand>
</feature>
<dbReference type="Pfam" id="PF00817">
    <property type="entry name" value="IMS"/>
    <property type="match status" value="1"/>
</dbReference>
<dbReference type="GO" id="GO:0006281">
    <property type="term" value="P:DNA repair"/>
    <property type="evidence" value="ECO:0007669"/>
    <property type="project" value="UniProtKB-UniRule"/>
</dbReference>
<dbReference type="GO" id="GO:0042276">
    <property type="term" value="P:error-prone translesion synthesis"/>
    <property type="evidence" value="ECO:0007669"/>
    <property type="project" value="TreeGrafter"/>
</dbReference>
<gene>
    <name evidence="13 15" type="primary">dinB</name>
    <name evidence="15" type="ORF">GTO87_05215</name>
</gene>
<comment type="subcellular location">
    <subcellularLocation>
        <location evidence="13">Cytoplasm</location>
    </subcellularLocation>
</comment>
<accession>A0A7H9EK68</accession>
<keyword evidence="10 13" id="KW-0238">DNA-binding</keyword>
<dbReference type="Gene3D" id="3.40.1170.60">
    <property type="match status" value="1"/>
</dbReference>
<evidence type="ECO:0000256" key="12">
    <source>
        <dbReference type="ARBA" id="ARBA00049244"/>
    </source>
</evidence>
<dbReference type="Gene3D" id="3.30.70.270">
    <property type="match status" value="1"/>
</dbReference>
<dbReference type="CDD" id="cd03586">
    <property type="entry name" value="PolY_Pol_IV_kappa"/>
    <property type="match status" value="1"/>
</dbReference>
<dbReference type="Pfam" id="PF11799">
    <property type="entry name" value="IMS_C"/>
    <property type="match status" value="1"/>
</dbReference>
<dbReference type="EMBL" id="CP047418">
    <property type="protein sequence ID" value="QLL78054.1"/>
    <property type="molecule type" value="Genomic_DNA"/>
</dbReference>
<dbReference type="SUPFAM" id="SSF100879">
    <property type="entry name" value="Lesion bypass DNA polymerase (Y-family), little finger domain"/>
    <property type="match status" value="1"/>
</dbReference>
<dbReference type="KEGG" id="lsw:GTO87_05215"/>
<dbReference type="InterPro" id="IPR043128">
    <property type="entry name" value="Rev_trsase/Diguanyl_cyclase"/>
</dbReference>
<keyword evidence="5 13" id="KW-0235">DNA replication</keyword>
<evidence type="ECO:0000313" key="15">
    <source>
        <dbReference type="EMBL" id="QLL78054.1"/>
    </source>
</evidence>
<comment type="subunit">
    <text evidence="13">Monomer.</text>
</comment>
<evidence type="ECO:0000256" key="1">
    <source>
        <dbReference type="ARBA" id="ARBA00010945"/>
    </source>
</evidence>
<dbReference type="PANTHER" id="PTHR11076">
    <property type="entry name" value="DNA REPAIR POLYMERASE UMUC / TRANSFERASE FAMILY MEMBER"/>
    <property type="match status" value="1"/>
</dbReference>
<dbReference type="GeneID" id="89599848"/>
<dbReference type="GO" id="GO:0009432">
    <property type="term" value="P:SOS response"/>
    <property type="evidence" value="ECO:0007669"/>
    <property type="project" value="TreeGrafter"/>
</dbReference>
<evidence type="ECO:0000256" key="13">
    <source>
        <dbReference type="HAMAP-Rule" id="MF_01113"/>
    </source>
</evidence>
<evidence type="ECO:0000313" key="16">
    <source>
        <dbReference type="Proteomes" id="UP000510886"/>
    </source>
</evidence>
<dbReference type="AlphaFoldDB" id="A0A7H9EK68"/>
<comment type="cofactor">
    <cofactor evidence="13">
        <name>Mg(2+)</name>
        <dbReference type="ChEBI" id="CHEBI:18420"/>
    </cofactor>
    <text evidence="13">Binds 2 magnesium ions per subunit.</text>
</comment>
<evidence type="ECO:0000256" key="2">
    <source>
        <dbReference type="ARBA" id="ARBA00022457"/>
    </source>
</evidence>
<keyword evidence="4 13" id="KW-0548">Nucleotidyltransferase</keyword>
<dbReference type="HAMAP" id="MF_01113">
    <property type="entry name" value="DNApol_IV"/>
    <property type="match status" value="1"/>
</dbReference>
<evidence type="ECO:0000256" key="6">
    <source>
        <dbReference type="ARBA" id="ARBA00022723"/>
    </source>
</evidence>
<dbReference type="InterPro" id="IPR050116">
    <property type="entry name" value="DNA_polymerase-Y"/>
</dbReference>
<keyword evidence="11 13" id="KW-0234">DNA repair</keyword>
<dbReference type="Gene3D" id="1.10.150.20">
    <property type="entry name" value="5' to 3' exonuclease, C-terminal subdomain"/>
    <property type="match status" value="1"/>
</dbReference>
<keyword evidence="13" id="KW-0963">Cytoplasm</keyword>
<evidence type="ECO:0000259" key="14">
    <source>
        <dbReference type="PROSITE" id="PS50173"/>
    </source>
</evidence>
<organism evidence="15 16">
    <name type="scientific">Ligilactobacillus saerimneri</name>
    <dbReference type="NCBI Taxonomy" id="228229"/>
    <lineage>
        <taxon>Bacteria</taxon>
        <taxon>Bacillati</taxon>
        <taxon>Bacillota</taxon>
        <taxon>Bacilli</taxon>
        <taxon>Lactobacillales</taxon>
        <taxon>Lactobacillaceae</taxon>
        <taxon>Ligilactobacillus</taxon>
    </lineage>
</organism>
<keyword evidence="8 13" id="KW-0460">Magnesium</keyword>
<dbReference type="InterPro" id="IPR043502">
    <property type="entry name" value="DNA/RNA_pol_sf"/>
</dbReference>
<evidence type="ECO:0000256" key="11">
    <source>
        <dbReference type="ARBA" id="ARBA00023204"/>
    </source>
</evidence>
<feature type="binding site" evidence="13">
    <location>
        <position position="108"/>
    </location>
    <ligand>
        <name>Mg(2+)</name>
        <dbReference type="ChEBI" id="CHEBI:18420"/>
    </ligand>
</feature>
<evidence type="ECO:0000256" key="7">
    <source>
        <dbReference type="ARBA" id="ARBA00022763"/>
    </source>
</evidence>
<dbReference type="GO" id="GO:0006261">
    <property type="term" value="P:DNA-templated DNA replication"/>
    <property type="evidence" value="ECO:0007669"/>
    <property type="project" value="UniProtKB-UniRule"/>
</dbReference>
<dbReference type="Gene3D" id="3.30.1490.100">
    <property type="entry name" value="DNA polymerase, Y-family, little finger domain"/>
    <property type="match status" value="1"/>
</dbReference>
<dbReference type="RefSeq" id="WP_180848370.1">
    <property type="nucleotide sequence ID" value="NZ_CALVCX010000120.1"/>
</dbReference>
<dbReference type="NCBIfam" id="NF002677">
    <property type="entry name" value="PRK02406.1"/>
    <property type="match status" value="1"/>
</dbReference>
<evidence type="ECO:0000256" key="10">
    <source>
        <dbReference type="ARBA" id="ARBA00023125"/>
    </source>
</evidence>
<dbReference type="InterPro" id="IPR001126">
    <property type="entry name" value="UmuC"/>
</dbReference>